<dbReference type="Pfam" id="PF00440">
    <property type="entry name" value="TetR_N"/>
    <property type="match status" value="1"/>
</dbReference>
<evidence type="ECO:0000313" key="5">
    <source>
        <dbReference type="Proteomes" id="UP001269271"/>
    </source>
</evidence>
<dbReference type="SUPFAM" id="SSF46689">
    <property type="entry name" value="Homeodomain-like"/>
    <property type="match status" value="1"/>
</dbReference>
<dbReference type="PANTHER" id="PTHR43479">
    <property type="entry name" value="ACREF/ENVCD OPERON REPRESSOR-RELATED"/>
    <property type="match status" value="1"/>
</dbReference>
<dbReference type="EMBL" id="JAVSOO010000021">
    <property type="protein sequence ID" value="MDT4287091.1"/>
    <property type="molecule type" value="Genomic_DNA"/>
</dbReference>
<evidence type="ECO:0000259" key="3">
    <source>
        <dbReference type="PROSITE" id="PS50977"/>
    </source>
</evidence>
<dbReference type="InterPro" id="IPR050624">
    <property type="entry name" value="HTH-type_Tx_Regulator"/>
</dbReference>
<evidence type="ECO:0000256" key="2">
    <source>
        <dbReference type="PROSITE-ProRule" id="PRU00335"/>
    </source>
</evidence>
<feature type="domain" description="HTH tetR-type" evidence="3">
    <location>
        <begin position="19"/>
        <end position="79"/>
    </location>
</feature>
<dbReference type="PROSITE" id="PS50977">
    <property type="entry name" value="HTH_TETR_2"/>
    <property type="match status" value="1"/>
</dbReference>
<gene>
    <name evidence="4" type="ORF">RO950_08660</name>
</gene>
<evidence type="ECO:0000256" key="1">
    <source>
        <dbReference type="ARBA" id="ARBA00023125"/>
    </source>
</evidence>
<feature type="DNA-binding region" description="H-T-H motif" evidence="2">
    <location>
        <begin position="42"/>
        <end position="61"/>
    </location>
</feature>
<protein>
    <submittedName>
        <fullName evidence="4">TetR family transcriptional regulator</fullName>
    </submittedName>
</protein>
<sequence length="196" mass="22452">MSSREVSVLSTTKVDPRIIRTKKLLVEAFQEVSREKRMSQITVKDITERATVNRATFYAHFTDKYDILDYTLSETILKDLNDTLSISDVINEIVISNLFVSIAHYMVEVQESCKLNSETFCNQAHKRINNELEDIFTIMLRNSYPDHDIEILVNSASFLAAGICGLARHWLDTSSLSAESFIDKNLPFLIHHITHL</sequence>
<name>A0ABU3IKD6_STAHA</name>
<organism evidence="4 5">
    <name type="scientific">Staphylococcus haemolyticus</name>
    <dbReference type="NCBI Taxonomy" id="1283"/>
    <lineage>
        <taxon>Bacteria</taxon>
        <taxon>Bacillati</taxon>
        <taxon>Bacillota</taxon>
        <taxon>Bacilli</taxon>
        <taxon>Bacillales</taxon>
        <taxon>Staphylococcaceae</taxon>
        <taxon>Staphylococcus</taxon>
    </lineage>
</organism>
<proteinExistence type="predicted"/>
<accession>A0ABU3IKD6</accession>
<dbReference type="Gene3D" id="1.10.357.10">
    <property type="entry name" value="Tetracycline Repressor, domain 2"/>
    <property type="match status" value="1"/>
</dbReference>
<comment type="caution">
    <text evidence="4">The sequence shown here is derived from an EMBL/GenBank/DDBJ whole genome shotgun (WGS) entry which is preliminary data.</text>
</comment>
<dbReference type="RefSeq" id="WP_172592544.1">
    <property type="nucleotide sequence ID" value="NZ_CAJCGC010000036.1"/>
</dbReference>
<evidence type="ECO:0000313" key="4">
    <source>
        <dbReference type="EMBL" id="MDT4287091.1"/>
    </source>
</evidence>
<dbReference type="PANTHER" id="PTHR43479:SF7">
    <property type="entry name" value="TETR-FAMILY TRANSCRIPTIONAL REGULATOR"/>
    <property type="match status" value="1"/>
</dbReference>
<dbReference type="Proteomes" id="UP001269271">
    <property type="component" value="Unassembled WGS sequence"/>
</dbReference>
<reference evidence="4 5" key="1">
    <citation type="submission" date="2023-08" db="EMBL/GenBank/DDBJ databases">
        <title>Genomic surveillance of Staphylococcus haemolyticus neonatal outbreak in southern France.</title>
        <authorList>
            <person name="Magnan C."/>
            <person name="Morsli M."/>
            <person name="Thiery B."/>
            <person name="Salipante F."/>
            <person name="Attar J."/>
            <person name="Massimo D.M."/>
            <person name="Ory J."/>
            <person name="Pantel A."/>
            <person name="Lavigne J.-P."/>
        </authorList>
    </citation>
    <scope>NUCLEOTIDE SEQUENCE [LARGE SCALE GENOMIC DNA]</scope>
    <source>
        <strain evidence="4 5">NSH026</strain>
    </source>
</reference>
<dbReference type="InterPro" id="IPR009057">
    <property type="entry name" value="Homeodomain-like_sf"/>
</dbReference>
<keyword evidence="1 2" id="KW-0238">DNA-binding</keyword>
<keyword evidence="5" id="KW-1185">Reference proteome</keyword>
<dbReference type="InterPro" id="IPR001647">
    <property type="entry name" value="HTH_TetR"/>
</dbReference>